<reference evidence="3" key="1">
    <citation type="submission" date="2018-05" db="EMBL/GenBank/DDBJ databases">
        <authorList>
            <person name="Lanie J.A."/>
            <person name="Ng W.-L."/>
            <person name="Kazmierczak K.M."/>
            <person name="Andrzejewski T.M."/>
            <person name="Davidsen T.M."/>
            <person name="Wayne K.J."/>
            <person name="Tettelin H."/>
            <person name="Glass J.I."/>
            <person name="Rusch D."/>
            <person name="Podicherti R."/>
            <person name="Tsui H.-C.T."/>
            <person name="Winkler M.E."/>
        </authorList>
    </citation>
    <scope>NUCLEOTIDE SEQUENCE</scope>
</reference>
<dbReference type="Gene3D" id="2.60.40.1120">
    <property type="entry name" value="Carboxypeptidase-like, regulatory domain"/>
    <property type="match status" value="1"/>
</dbReference>
<accession>A0A381VBX6</accession>
<dbReference type="AlphaFoldDB" id="A0A381VBX6"/>
<protein>
    <submittedName>
        <fullName evidence="3">Uncharacterized protein</fullName>
    </submittedName>
</protein>
<gene>
    <name evidence="3" type="ORF">METZ01_LOCUS90132</name>
</gene>
<dbReference type="InterPro" id="IPR057601">
    <property type="entry name" value="Oar-like_b-barrel"/>
</dbReference>
<evidence type="ECO:0000313" key="3">
    <source>
        <dbReference type="EMBL" id="SVA37278.1"/>
    </source>
</evidence>
<name>A0A381VBX6_9ZZZZ</name>
<dbReference type="InterPro" id="IPR012910">
    <property type="entry name" value="Plug_dom"/>
</dbReference>
<dbReference type="PANTHER" id="PTHR30069">
    <property type="entry name" value="TONB-DEPENDENT OUTER MEMBRANE RECEPTOR"/>
    <property type="match status" value="1"/>
</dbReference>
<dbReference type="Gene3D" id="2.170.130.10">
    <property type="entry name" value="TonB-dependent receptor, plug domain"/>
    <property type="match status" value="1"/>
</dbReference>
<feature type="domain" description="TonB-dependent receptor plug" evidence="1">
    <location>
        <begin position="144"/>
        <end position="229"/>
    </location>
</feature>
<evidence type="ECO:0000259" key="2">
    <source>
        <dbReference type="Pfam" id="PF25183"/>
    </source>
</evidence>
<dbReference type="Pfam" id="PF07715">
    <property type="entry name" value="Plug"/>
    <property type="match status" value="1"/>
</dbReference>
<evidence type="ECO:0000259" key="1">
    <source>
        <dbReference type="Pfam" id="PF07715"/>
    </source>
</evidence>
<dbReference type="Pfam" id="PF25183">
    <property type="entry name" value="OMP_b-brl_4"/>
    <property type="match status" value="2"/>
</dbReference>
<dbReference type="InterPro" id="IPR037066">
    <property type="entry name" value="Plug_dom_sf"/>
</dbReference>
<dbReference type="InterPro" id="IPR039426">
    <property type="entry name" value="TonB-dep_rcpt-like"/>
</dbReference>
<dbReference type="GO" id="GO:0044718">
    <property type="term" value="P:siderophore transmembrane transport"/>
    <property type="evidence" value="ECO:0007669"/>
    <property type="project" value="TreeGrafter"/>
</dbReference>
<organism evidence="3">
    <name type="scientific">marine metagenome</name>
    <dbReference type="NCBI Taxonomy" id="408172"/>
    <lineage>
        <taxon>unclassified sequences</taxon>
        <taxon>metagenomes</taxon>
        <taxon>ecological metagenomes</taxon>
    </lineage>
</organism>
<feature type="domain" description="TonB-dependent transporter Oar-like beta-barrel" evidence="2">
    <location>
        <begin position="434"/>
        <end position="987"/>
    </location>
</feature>
<dbReference type="GO" id="GO:0015344">
    <property type="term" value="F:siderophore uptake transmembrane transporter activity"/>
    <property type="evidence" value="ECO:0007669"/>
    <property type="project" value="TreeGrafter"/>
</dbReference>
<dbReference type="Pfam" id="PF13620">
    <property type="entry name" value="CarboxypepD_reg"/>
    <property type="match status" value="1"/>
</dbReference>
<dbReference type="GO" id="GO:0009279">
    <property type="term" value="C:cell outer membrane"/>
    <property type="evidence" value="ECO:0007669"/>
    <property type="project" value="TreeGrafter"/>
</dbReference>
<dbReference type="SUPFAM" id="SSF56935">
    <property type="entry name" value="Porins"/>
    <property type="match status" value="1"/>
</dbReference>
<sequence length="1049" mass="115422">MSSKIYTSVLTALLLFSTSSVFAEVETTSSLRGVVNVAGAVVSATHTPTGTSKTRSASADGAFYLSDLQIGGPYDISVSAPGYKSESLGGVYLVLDKTTEIAVTLVSSDIEEITVTATASQGSIRMGTGTFLDRDAIDGIPTVNRSIADLAKMDPRVSINTGSSRYSEISVMGANNRFNDFTIDGVSFNDPFGLNANGFGSMRNPIGMEFIDQISVDITPFDVSRGNTTGGSIASVTKSGSNDFHGSVFFIQRDEDDIGEGPDGEEFPEFSEETKGFTFSGPIIKDKLFFFVGYEDFEAASPALYGTVDSNAPVKADTLTTAMADQIKSIAMSRYNYDPGVISSFALPETSEKIMLKLNANLTDDHRAVFMLTQDEDLYPRKYNRGQTVFSNNWYLKPPEIDRVSFKIYSDWSDQLSTKIGYSSYELKEDDHSVGDPYFPESAISVGGDTVYLGGDRYRGANYINIKSDYISFKATYDLGNHVITGGIDLEDTSIYNLFIARYNGEVRFDSIADFEAGTYNYVRFHVPQTGISDVDSVAAMFDIEKTSIFIQDKIYIGDAVLSVGLRYDAVETPDKPMLNPKFLDTYGYANNEAFDYDSIQPRFGFNWDATETLFGDRDRIASATLRGGYGLFSGRIPPVWYSNAYTRSGGLSDYVKVYGWDDTLPSWRSHCKESGGTVGPMPAGDPSFFWMGPGSNYCIPTSAYFNDAQGTDPDFEAPASWRMNLALDLVTAKGYEITVEYNHDDVDQAVFYHDAGLTKTGTLADGRGTYSGHGDYIMTNTDKGGAEAYTFSVRKSFDKGVSLYAAYSSVDAKDVYPLTSAQAESAYGYTQRWDGENLDAARSSFMSDSKMILGVEYKAQLWGDNETRISALYIKKDGEPFSVSFDEPGYNSVTGNSKFYADYSLAYIPNGASDANVVFSSASVANDVMAHINSTALAQYKGTYAPRNAFTNPDYDRLDIRITQEIPAFRDHKFVVYFDLLNVMNMLDDEEGRVFEYGYNNSRQIIVSGTDSEGRFLISGVDDDDNLYLQDGDGQSRWQVQMGLKYQF</sequence>
<proteinExistence type="predicted"/>
<dbReference type="EMBL" id="UINC01008276">
    <property type="protein sequence ID" value="SVA37278.1"/>
    <property type="molecule type" value="Genomic_DNA"/>
</dbReference>
<feature type="domain" description="TonB-dependent transporter Oar-like beta-barrel" evidence="2">
    <location>
        <begin position="236"/>
        <end position="303"/>
    </location>
</feature>
<dbReference type="PANTHER" id="PTHR30069:SF46">
    <property type="entry name" value="OAR PROTEIN"/>
    <property type="match status" value="1"/>
</dbReference>